<feature type="compositionally biased region" description="Pro residues" evidence="1">
    <location>
        <begin position="309"/>
        <end position="328"/>
    </location>
</feature>
<evidence type="ECO:0000313" key="4">
    <source>
        <dbReference type="EMBL" id="MBB6173278.1"/>
    </source>
</evidence>
<feature type="transmembrane region" description="Helical" evidence="2">
    <location>
        <begin position="98"/>
        <end position="120"/>
    </location>
</feature>
<protein>
    <submittedName>
        <fullName evidence="4">Membrane protease YdiL (CAAX protease family)</fullName>
    </submittedName>
</protein>
<feature type="transmembrane region" description="Helical" evidence="2">
    <location>
        <begin position="58"/>
        <end position="78"/>
    </location>
</feature>
<dbReference type="Pfam" id="PF02517">
    <property type="entry name" value="Rce1-like"/>
    <property type="match status" value="1"/>
</dbReference>
<organism evidence="4 5">
    <name type="scientific">Nocardiopsis mwathae</name>
    <dbReference type="NCBI Taxonomy" id="1472723"/>
    <lineage>
        <taxon>Bacteria</taxon>
        <taxon>Bacillati</taxon>
        <taxon>Actinomycetota</taxon>
        <taxon>Actinomycetes</taxon>
        <taxon>Streptosporangiales</taxon>
        <taxon>Nocardiopsidaceae</taxon>
        <taxon>Nocardiopsis</taxon>
    </lineage>
</organism>
<dbReference type="GO" id="GO:0006508">
    <property type="term" value="P:proteolysis"/>
    <property type="evidence" value="ECO:0007669"/>
    <property type="project" value="UniProtKB-KW"/>
</dbReference>
<sequence>MGHTWRHRWWIPIVAFIFAAALYLLVQTIMGVAAAIIAALHGHRFSPESPLGATVPDLVFLLVTISLMTPVVMLAVRLIQRRPVGTLISVEGRMRWRWLLVCMLAALPVLAVFTAALYVLQRLTAPGEAFVADFGGGAAFIPALVAIVLLVPFQASAEEFALRGFLLQLVGGYGAEPGERRGDGAWAAFLRTPVLGIIITTAVFTSLHEYTGWGLVNVALLGAGLAWLTWYTGGLEAAIALHVLHNMLVFSISAYEGTLDAAARGPGSWEGVVGTAVEVGLFILVVVWLVRRLGIRRTAPGDAAESLPGAPPRGPAPSRPLRPRPGGPAPGLGGRGTPGAAGLSGSQGTMGGHAHPPPADPGTP</sequence>
<feature type="transmembrane region" description="Helical" evidence="2">
    <location>
        <begin position="132"/>
        <end position="153"/>
    </location>
</feature>
<keyword evidence="4" id="KW-0645">Protease</keyword>
<name>A0A7W9YJG6_9ACTN</name>
<feature type="compositionally biased region" description="Gly residues" evidence="1">
    <location>
        <begin position="329"/>
        <end position="339"/>
    </location>
</feature>
<dbReference type="AlphaFoldDB" id="A0A7W9YJG6"/>
<feature type="domain" description="CAAX prenyl protease 2/Lysostaphin resistance protein A-like" evidence="3">
    <location>
        <begin position="143"/>
        <end position="247"/>
    </location>
</feature>
<evidence type="ECO:0000313" key="5">
    <source>
        <dbReference type="Proteomes" id="UP000546642"/>
    </source>
</evidence>
<accession>A0A7W9YJG6</accession>
<dbReference type="InterPro" id="IPR003675">
    <property type="entry name" value="Rce1/LyrA-like_dom"/>
</dbReference>
<feature type="compositionally biased region" description="Pro residues" evidence="1">
    <location>
        <begin position="355"/>
        <end position="364"/>
    </location>
</feature>
<comment type="caution">
    <text evidence="4">The sequence shown here is derived from an EMBL/GenBank/DDBJ whole genome shotgun (WGS) entry which is preliminary data.</text>
</comment>
<feature type="region of interest" description="Disordered" evidence="1">
    <location>
        <begin position="300"/>
        <end position="364"/>
    </location>
</feature>
<keyword evidence="2" id="KW-0472">Membrane</keyword>
<keyword evidence="5" id="KW-1185">Reference proteome</keyword>
<dbReference type="EMBL" id="JACHDS010000001">
    <property type="protein sequence ID" value="MBB6173278.1"/>
    <property type="molecule type" value="Genomic_DNA"/>
</dbReference>
<evidence type="ECO:0000259" key="3">
    <source>
        <dbReference type="Pfam" id="PF02517"/>
    </source>
</evidence>
<feature type="transmembrane region" description="Helical" evidence="2">
    <location>
        <begin position="210"/>
        <end position="230"/>
    </location>
</feature>
<dbReference type="Proteomes" id="UP000546642">
    <property type="component" value="Unassembled WGS sequence"/>
</dbReference>
<keyword evidence="2" id="KW-0812">Transmembrane</keyword>
<gene>
    <name evidence="4" type="ORF">HNR23_003338</name>
</gene>
<feature type="transmembrane region" description="Helical" evidence="2">
    <location>
        <begin position="185"/>
        <end position="204"/>
    </location>
</feature>
<keyword evidence="4" id="KW-0378">Hydrolase</keyword>
<keyword evidence="2" id="KW-1133">Transmembrane helix</keyword>
<proteinExistence type="predicted"/>
<dbReference type="GO" id="GO:0004175">
    <property type="term" value="F:endopeptidase activity"/>
    <property type="evidence" value="ECO:0007669"/>
    <property type="project" value="UniProtKB-ARBA"/>
</dbReference>
<feature type="transmembrane region" description="Helical" evidence="2">
    <location>
        <begin position="267"/>
        <end position="290"/>
    </location>
</feature>
<evidence type="ECO:0000256" key="1">
    <source>
        <dbReference type="SAM" id="MobiDB-lite"/>
    </source>
</evidence>
<feature type="transmembrane region" description="Helical" evidence="2">
    <location>
        <begin position="9"/>
        <end position="38"/>
    </location>
</feature>
<evidence type="ECO:0000256" key="2">
    <source>
        <dbReference type="SAM" id="Phobius"/>
    </source>
</evidence>
<reference evidence="4 5" key="1">
    <citation type="submission" date="2020-08" db="EMBL/GenBank/DDBJ databases">
        <title>Sequencing the genomes of 1000 actinobacteria strains.</title>
        <authorList>
            <person name="Klenk H.-P."/>
        </authorList>
    </citation>
    <scope>NUCLEOTIDE SEQUENCE [LARGE SCALE GENOMIC DNA]</scope>
    <source>
        <strain evidence="4 5">DSM 46659</strain>
    </source>
</reference>
<dbReference type="GO" id="GO:0080120">
    <property type="term" value="P:CAAX-box protein maturation"/>
    <property type="evidence" value="ECO:0007669"/>
    <property type="project" value="UniProtKB-ARBA"/>
</dbReference>